<accession>A0A2N6QQ33</accession>
<proteinExistence type="predicted"/>
<dbReference type="AlphaFoldDB" id="A0A2N6QQ33"/>
<evidence type="ECO:0000313" key="3">
    <source>
        <dbReference type="Proteomes" id="UP000235564"/>
    </source>
</evidence>
<dbReference type="RefSeq" id="WP_102697521.1">
    <property type="nucleotide sequence ID" value="NZ_PNGJ01000006.1"/>
</dbReference>
<sequence length="77" mass="8831">MDCNATAIRYPDYPENNVKFYYGSATSSNNRIGRLLASRTLHTQQHTLNDEYEKTTITTGAHGVDDKHRSPRTVHHR</sequence>
<reference evidence="2 3" key="1">
    <citation type="submission" date="2017-09" db="EMBL/GenBank/DDBJ databases">
        <title>Bacterial strain isolated from the female urinary microbiota.</title>
        <authorList>
            <person name="Thomas-White K."/>
            <person name="Kumar N."/>
            <person name="Forster S."/>
            <person name="Putonti C."/>
            <person name="Lawley T."/>
            <person name="Wolfe A.J."/>
        </authorList>
    </citation>
    <scope>NUCLEOTIDE SEQUENCE [LARGE SCALE GENOMIC DNA]</scope>
    <source>
        <strain evidence="2 3">UMB0536</strain>
    </source>
</reference>
<evidence type="ECO:0000313" key="2">
    <source>
        <dbReference type="EMBL" id="PMC23868.1"/>
    </source>
</evidence>
<gene>
    <name evidence="2" type="ORF">CJ231_08175</name>
</gene>
<dbReference type="EMBL" id="PNGJ01000006">
    <property type="protein sequence ID" value="PMC23868.1"/>
    <property type="molecule type" value="Genomic_DNA"/>
</dbReference>
<dbReference type="OrthoDB" id="1376075at2"/>
<organism evidence="2 3">
    <name type="scientific">Hoylesella buccalis</name>
    <dbReference type="NCBI Taxonomy" id="28127"/>
    <lineage>
        <taxon>Bacteria</taxon>
        <taxon>Pseudomonadati</taxon>
        <taxon>Bacteroidota</taxon>
        <taxon>Bacteroidia</taxon>
        <taxon>Bacteroidales</taxon>
        <taxon>Prevotellaceae</taxon>
        <taxon>Hoylesella</taxon>
    </lineage>
</organism>
<dbReference type="Proteomes" id="UP000235564">
    <property type="component" value="Unassembled WGS sequence"/>
</dbReference>
<comment type="caution">
    <text evidence="2">The sequence shown here is derived from an EMBL/GenBank/DDBJ whole genome shotgun (WGS) entry which is preliminary data.</text>
</comment>
<feature type="region of interest" description="Disordered" evidence="1">
    <location>
        <begin position="47"/>
        <end position="77"/>
    </location>
</feature>
<protein>
    <submittedName>
        <fullName evidence="2">Uncharacterized protein</fullName>
    </submittedName>
</protein>
<evidence type="ECO:0000256" key="1">
    <source>
        <dbReference type="SAM" id="MobiDB-lite"/>
    </source>
</evidence>
<name>A0A2N6QQ33_9BACT</name>